<proteinExistence type="predicted"/>
<protein>
    <submittedName>
        <fullName evidence="3">DUF4148 domain-containing protein</fullName>
    </submittedName>
</protein>
<feature type="region of interest" description="Disordered" evidence="1">
    <location>
        <begin position="67"/>
        <end position="96"/>
    </location>
</feature>
<evidence type="ECO:0000256" key="1">
    <source>
        <dbReference type="SAM" id="MobiDB-lite"/>
    </source>
</evidence>
<dbReference type="Proteomes" id="UP001617427">
    <property type="component" value="Unassembled WGS sequence"/>
</dbReference>
<feature type="chain" id="PRO_5046283966" evidence="2">
    <location>
        <begin position="22"/>
        <end position="96"/>
    </location>
</feature>
<keyword evidence="4" id="KW-1185">Reference proteome</keyword>
<comment type="caution">
    <text evidence="3">The sequence shown here is derived from an EMBL/GenBank/DDBJ whole genome shotgun (WGS) entry which is preliminary data.</text>
</comment>
<organism evidence="3 4">
    <name type="scientific">Herbaspirillum chlorophenolicum</name>
    <dbReference type="NCBI Taxonomy" id="211589"/>
    <lineage>
        <taxon>Bacteria</taxon>
        <taxon>Pseudomonadati</taxon>
        <taxon>Pseudomonadota</taxon>
        <taxon>Betaproteobacteria</taxon>
        <taxon>Burkholderiales</taxon>
        <taxon>Oxalobacteraceae</taxon>
        <taxon>Herbaspirillum</taxon>
    </lineage>
</organism>
<dbReference type="EMBL" id="JBIUZV010000002">
    <property type="protein sequence ID" value="MFJ3044806.1"/>
    <property type="molecule type" value="Genomic_DNA"/>
</dbReference>
<dbReference type="InterPro" id="IPR025421">
    <property type="entry name" value="DUF4148"/>
</dbReference>
<dbReference type="Pfam" id="PF13663">
    <property type="entry name" value="DUF4148"/>
    <property type="match status" value="1"/>
</dbReference>
<gene>
    <name evidence="3" type="ORF">ACIPEN_03140</name>
</gene>
<reference evidence="3 4" key="1">
    <citation type="submission" date="2024-10" db="EMBL/GenBank/DDBJ databases">
        <title>The Natural Products Discovery Center: Release of the First 8490 Sequenced Strains for Exploring Actinobacteria Biosynthetic Diversity.</title>
        <authorList>
            <person name="Kalkreuter E."/>
            <person name="Kautsar S.A."/>
            <person name="Yang D."/>
            <person name="Bader C.D."/>
            <person name="Teijaro C.N."/>
            <person name="Fluegel L."/>
            <person name="Davis C.M."/>
            <person name="Simpson J.R."/>
            <person name="Lauterbach L."/>
            <person name="Steele A.D."/>
            <person name="Gui C."/>
            <person name="Meng S."/>
            <person name="Li G."/>
            <person name="Viehrig K."/>
            <person name="Ye F."/>
            <person name="Su P."/>
            <person name="Kiefer A.F."/>
            <person name="Nichols A."/>
            <person name="Cepeda A.J."/>
            <person name="Yan W."/>
            <person name="Fan B."/>
            <person name="Jiang Y."/>
            <person name="Adhikari A."/>
            <person name="Zheng C.-J."/>
            <person name="Schuster L."/>
            <person name="Cowan T.M."/>
            <person name="Smanski M.J."/>
            <person name="Chevrette M.G."/>
            <person name="De Carvalho L.P.S."/>
            <person name="Shen B."/>
        </authorList>
    </citation>
    <scope>NUCLEOTIDE SEQUENCE [LARGE SCALE GENOMIC DNA]</scope>
    <source>
        <strain evidence="3 4">NPDC087045</strain>
    </source>
</reference>
<dbReference type="RefSeq" id="WP_402698299.1">
    <property type="nucleotide sequence ID" value="NZ_JBIUZV010000002.1"/>
</dbReference>
<sequence length="96" mass="10089">MKTSSLIFGALATVFSVSAFAQATVKTEAERDRANLSARNDYPVIKFESTKTRADVLAELAAARGGVMPSPAAEKPSIRNSPMQGKAADPSLYNGA</sequence>
<keyword evidence="2" id="KW-0732">Signal</keyword>
<evidence type="ECO:0000313" key="4">
    <source>
        <dbReference type="Proteomes" id="UP001617427"/>
    </source>
</evidence>
<evidence type="ECO:0000256" key="2">
    <source>
        <dbReference type="SAM" id="SignalP"/>
    </source>
</evidence>
<feature type="signal peptide" evidence="2">
    <location>
        <begin position="1"/>
        <end position="21"/>
    </location>
</feature>
<evidence type="ECO:0000313" key="3">
    <source>
        <dbReference type="EMBL" id="MFJ3044806.1"/>
    </source>
</evidence>
<name>A0ABW8ETM0_9BURK</name>
<accession>A0ABW8ETM0</accession>